<proteinExistence type="predicted"/>
<dbReference type="EMBL" id="JAYMYQ010000004">
    <property type="protein sequence ID" value="KAK7339230.1"/>
    <property type="molecule type" value="Genomic_DNA"/>
</dbReference>
<gene>
    <name evidence="1" type="ORF">VNO77_19885</name>
</gene>
<keyword evidence="2" id="KW-1185">Reference proteome</keyword>
<dbReference type="Proteomes" id="UP001367508">
    <property type="component" value="Unassembled WGS sequence"/>
</dbReference>
<comment type="caution">
    <text evidence="1">The sequence shown here is derived from an EMBL/GenBank/DDBJ whole genome shotgun (WGS) entry which is preliminary data.</text>
</comment>
<evidence type="ECO:0000313" key="2">
    <source>
        <dbReference type="Proteomes" id="UP001367508"/>
    </source>
</evidence>
<evidence type="ECO:0000313" key="1">
    <source>
        <dbReference type="EMBL" id="KAK7339230.1"/>
    </source>
</evidence>
<protein>
    <submittedName>
        <fullName evidence="1">Uncharacterized protein</fullName>
    </submittedName>
</protein>
<reference evidence="1 2" key="1">
    <citation type="submission" date="2024-01" db="EMBL/GenBank/DDBJ databases">
        <title>The genomes of 5 underutilized Papilionoideae crops provide insights into root nodulation and disease resistanc.</title>
        <authorList>
            <person name="Jiang F."/>
        </authorList>
    </citation>
    <scope>NUCLEOTIDE SEQUENCE [LARGE SCALE GENOMIC DNA]</scope>
    <source>
        <strain evidence="1">LVBAO_FW01</strain>
        <tissue evidence="1">Leaves</tissue>
    </source>
</reference>
<dbReference type="AlphaFoldDB" id="A0AAN9QIW3"/>
<sequence>MAENVRILAIDIYFPSACIYQEALEAHDGGSKHFKPPSSHTLFTHEGLHYAKDHNYIRDSREGESSELGYEKGRQDHVQLAKALDAVSSLSLSIKMDDLTVQWSKERYDEMESKAVPFLKQLNTM</sequence>
<organism evidence="1 2">
    <name type="scientific">Canavalia gladiata</name>
    <name type="common">Sword bean</name>
    <name type="synonym">Dolichos gladiatus</name>
    <dbReference type="NCBI Taxonomy" id="3824"/>
    <lineage>
        <taxon>Eukaryota</taxon>
        <taxon>Viridiplantae</taxon>
        <taxon>Streptophyta</taxon>
        <taxon>Embryophyta</taxon>
        <taxon>Tracheophyta</taxon>
        <taxon>Spermatophyta</taxon>
        <taxon>Magnoliopsida</taxon>
        <taxon>eudicotyledons</taxon>
        <taxon>Gunneridae</taxon>
        <taxon>Pentapetalae</taxon>
        <taxon>rosids</taxon>
        <taxon>fabids</taxon>
        <taxon>Fabales</taxon>
        <taxon>Fabaceae</taxon>
        <taxon>Papilionoideae</taxon>
        <taxon>50 kb inversion clade</taxon>
        <taxon>NPAAA clade</taxon>
        <taxon>indigoferoid/millettioid clade</taxon>
        <taxon>Phaseoleae</taxon>
        <taxon>Canavalia</taxon>
    </lineage>
</organism>
<name>A0AAN9QIW3_CANGL</name>
<accession>A0AAN9QIW3</accession>